<protein>
    <submittedName>
        <fullName evidence="1">Uncharacterized protein</fullName>
    </submittedName>
</protein>
<dbReference type="OrthoDB" id="2660897at2759"/>
<evidence type="ECO:0000313" key="1">
    <source>
        <dbReference type="EMBL" id="KAF9075496.1"/>
    </source>
</evidence>
<comment type="caution">
    <text evidence="1">The sequence shown here is derived from an EMBL/GenBank/DDBJ whole genome shotgun (WGS) entry which is preliminary data.</text>
</comment>
<reference evidence="1" key="1">
    <citation type="submission" date="2020-11" db="EMBL/GenBank/DDBJ databases">
        <authorList>
            <consortium name="DOE Joint Genome Institute"/>
            <person name="Ahrendt S."/>
            <person name="Riley R."/>
            <person name="Andreopoulos W."/>
            <person name="Labutti K."/>
            <person name="Pangilinan J."/>
            <person name="Ruiz-Duenas F.J."/>
            <person name="Barrasa J.M."/>
            <person name="Sanchez-Garcia M."/>
            <person name="Camarero S."/>
            <person name="Miyauchi S."/>
            <person name="Serrano A."/>
            <person name="Linde D."/>
            <person name="Babiker R."/>
            <person name="Drula E."/>
            <person name="Ayuso-Fernandez I."/>
            <person name="Pacheco R."/>
            <person name="Padilla G."/>
            <person name="Ferreira P."/>
            <person name="Barriuso J."/>
            <person name="Kellner H."/>
            <person name="Castanera R."/>
            <person name="Alfaro M."/>
            <person name="Ramirez L."/>
            <person name="Pisabarro A.G."/>
            <person name="Kuo A."/>
            <person name="Tritt A."/>
            <person name="Lipzen A."/>
            <person name="He G."/>
            <person name="Yan M."/>
            <person name="Ng V."/>
            <person name="Cullen D."/>
            <person name="Martin F."/>
            <person name="Rosso M.-N."/>
            <person name="Henrissat B."/>
            <person name="Hibbett D."/>
            <person name="Martinez A.T."/>
            <person name="Grigoriev I.V."/>
        </authorList>
    </citation>
    <scope>NUCLEOTIDE SEQUENCE</scope>
    <source>
        <strain evidence="1">AH 40177</strain>
    </source>
</reference>
<proteinExistence type="predicted"/>
<dbReference type="AlphaFoldDB" id="A0A9P5UDT1"/>
<name>A0A9P5UDT1_9AGAR</name>
<evidence type="ECO:0000313" key="2">
    <source>
        <dbReference type="Proteomes" id="UP000772434"/>
    </source>
</evidence>
<gene>
    <name evidence="1" type="ORF">BDP27DRAFT_1315143</name>
</gene>
<keyword evidence="2" id="KW-1185">Reference proteome</keyword>
<dbReference type="Proteomes" id="UP000772434">
    <property type="component" value="Unassembled WGS sequence"/>
</dbReference>
<dbReference type="EMBL" id="JADNRY010000009">
    <property type="protein sequence ID" value="KAF9075496.1"/>
    <property type="molecule type" value="Genomic_DNA"/>
</dbReference>
<organism evidence="1 2">
    <name type="scientific">Rhodocollybia butyracea</name>
    <dbReference type="NCBI Taxonomy" id="206335"/>
    <lineage>
        <taxon>Eukaryota</taxon>
        <taxon>Fungi</taxon>
        <taxon>Dikarya</taxon>
        <taxon>Basidiomycota</taxon>
        <taxon>Agaricomycotina</taxon>
        <taxon>Agaricomycetes</taxon>
        <taxon>Agaricomycetidae</taxon>
        <taxon>Agaricales</taxon>
        <taxon>Marasmiineae</taxon>
        <taxon>Omphalotaceae</taxon>
        <taxon>Rhodocollybia</taxon>
    </lineage>
</organism>
<accession>A0A9P5UDT1</accession>
<sequence>MEKLDLTPNSGLTELLSSVPETLVEYSIELESYFCARNLCSTDLRTTFPSGLHRGFYDDPPESDSEDGQDAQYIYIPFSSPFYRPLLKSRPFACDLSDFSFSCDVLSDEGPCSMQTATLFHEALSPDLGGLFDIDTECLQGLEKNLLLRPMEILEQSLFDSMSSNLHGANMDSLKSFPDVPEGVEIEFDYDRESSDSEFSSEDDELEERTLYFSQNVLVAASSLDRPLVAPFDDNYNLHTLLQGPLQKLMYLASNAPYS</sequence>